<name>A0AAP0GEY4_9ASPA</name>
<accession>A0AAP0GEY4</accession>
<keyword evidence="2" id="KW-1185">Reference proteome</keyword>
<protein>
    <submittedName>
        <fullName evidence="1">Uncharacterized protein</fullName>
    </submittedName>
</protein>
<gene>
    <name evidence="1" type="ORF">KSP39_PZI002255</name>
</gene>
<reference evidence="1 2" key="1">
    <citation type="journal article" date="2022" name="Nat. Plants">
        <title>Genomes of leafy and leafless Platanthera orchids illuminate the evolution of mycoheterotrophy.</title>
        <authorList>
            <person name="Li M.H."/>
            <person name="Liu K.W."/>
            <person name="Li Z."/>
            <person name="Lu H.C."/>
            <person name="Ye Q.L."/>
            <person name="Zhang D."/>
            <person name="Wang J.Y."/>
            <person name="Li Y.F."/>
            <person name="Zhong Z.M."/>
            <person name="Liu X."/>
            <person name="Yu X."/>
            <person name="Liu D.K."/>
            <person name="Tu X.D."/>
            <person name="Liu B."/>
            <person name="Hao Y."/>
            <person name="Liao X.Y."/>
            <person name="Jiang Y.T."/>
            <person name="Sun W.H."/>
            <person name="Chen J."/>
            <person name="Chen Y.Q."/>
            <person name="Ai Y."/>
            <person name="Zhai J.W."/>
            <person name="Wu S.S."/>
            <person name="Zhou Z."/>
            <person name="Hsiao Y.Y."/>
            <person name="Wu W.L."/>
            <person name="Chen Y.Y."/>
            <person name="Lin Y.F."/>
            <person name="Hsu J.L."/>
            <person name="Li C.Y."/>
            <person name="Wang Z.W."/>
            <person name="Zhao X."/>
            <person name="Zhong W.Y."/>
            <person name="Ma X.K."/>
            <person name="Ma L."/>
            <person name="Huang J."/>
            <person name="Chen G.Z."/>
            <person name="Huang M.Z."/>
            <person name="Huang L."/>
            <person name="Peng D.H."/>
            <person name="Luo Y.B."/>
            <person name="Zou S.Q."/>
            <person name="Chen S.P."/>
            <person name="Lan S."/>
            <person name="Tsai W.C."/>
            <person name="Van de Peer Y."/>
            <person name="Liu Z.J."/>
        </authorList>
    </citation>
    <scope>NUCLEOTIDE SEQUENCE [LARGE SCALE GENOMIC DNA]</scope>
    <source>
        <strain evidence="1">Lor287</strain>
    </source>
</reference>
<dbReference type="EMBL" id="JBBWWQ010000002">
    <property type="protein sequence ID" value="KAK8955057.1"/>
    <property type="molecule type" value="Genomic_DNA"/>
</dbReference>
<dbReference type="AlphaFoldDB" id="A0AAP0GEY4"/>
<comment type="caution">
    <text evidence="1">The sequence shown here is derived from an EMBL/GenBank/DDBJ whole genome shotgun (WGS) entry which is preliminary data.</text>
</comment>
<sequence length="311" mass="35119">MVEDYSSRRKGITRVQKEAPLKEQRIQLSGVESKLLENKGISRDLCRHTEESRPSYFQKKLCRLKGNLVDITEDCVDTKVNCVDTDRQMVSTLSDRLGALVFPWAAWWADDAWCLDQPDQANPFRKANSLHCKQIDSPRLRSRRKVPKQIILRDIGPLPLEVAMVMSMSEIETTRKGYIGVTKDPLGGSQSSQDTTTHTAVLLAMSPSHQSLLPAINVFRIKVHQLLSSRLPIWPCCWPCQHGRAHFFNDSIITPARTTSRGQPVQDMDSNTAVLLAESPPKCYFKPSYLSLNSTPNYNPKPNVSVLIKSF</sequence>
<evidence type="ECO:0000313" key="1">
    <source>
        <dbReference type="EMBL" id="KAK8955057.1"/>
    </source>
</evidence>
<organism evidence="1 2">
    <name type="scientific">Platanthera zijinensis</name>
    <dbReference type="NCBI Taxonomy" id="2320716"/>
    <lineage>
        <taxon>Eukaryota</taxon>
        <taxon>Viridiplantae</taxon>
        <taxon>Streptophyta</taxon>
        <taxon>Embryophyta</taxon>
        <taxon>Tracheophyta</taxon>
        <taxon>Spermatophyta</taxon>
        <taxon>Magnoliopsida</taxon>
        <taxon>Liliopsida</taxon>
        <taxon>Asparagales</taxon>
        <taxon>Orchidaceae</taxon>
        <taxon>Orchidoideae</taxon>
        <taxon>Orchideae</taxon>
        <taxon>Orchidinae</taxon>
        <taxon>Platanthera</taxon>
    </lineage>
</organism>
<dbReference type="Proteomes" id="UP001418222">
    <property type="component" value="Unassembled WGS sequence"/>
</dbReference>
<proteinExistence type="predicted"/>
<evidence type="ECO:0000313" key="2">
    <source>
        <dbReference type="Proteomes" id="UP001418222"/>
    </source>
</evidence>